<accession>A0A7U8GQZ6</accession>
<dbReference type="Gene3D" id="3.40.1260.10">
    <property type="entry name" value="DsrEFH-like"/>
    <property type="match status" value="1"/>
</dbReference>
<comment type="similarity">
    <text evidence="1">Belongs to the DsrF/TusC family.</text>
</comment>
<keyword evidence="3" id="KW-1185">Reference proteome</keyword>
<dbReference type="Pfam" id="PF02635">
    <property type="entry name" value="DsrE"/>
    <property type="match status" value="1"/>
</dbReference>
<reference evidence="2 3" key="1">
    <citation type="submission" date="2006-02" db="EMBL/GenBank/DDBJ databases">
        <authorList>
            <person name="Pinhassi J."/>
            <person name="Pedros-Alio C."/>
            <person name="Ferriera S."/>
            <person name="Johnson J."/>
            <person name="Kravitz S."/>
            <person name="Halpern A."/>
            <person name="Remington K."/>
            <person name="Beeson K."/>
            <person name="Tran B."/>
            <person name="Rogers Y.-H."/>
            <person name="Friedman R."/>
            <person name="Venter J.C."/>
        </authorList>
    </citation>
    <scope>NUCLEOTIDE SEQUENCE [LARGE SCALE GENOMIC DNA]</scope>
    <source>
        <strain evidence="2 3">MED92</strain>
    </source>
</reference>
<dbReference type="InterPro" id="IPR027396">
    <property type="entry name" value="DsrEFH-like"/>
</dbReference>
<evidence type="ECO:0000256" key="1">
    <source>
        <dbReference type="ARBA" id="ARBA00005996"/>
    </source>
</evidence>
<evidence type="ECO:0000313" key="3">
    <source>
        <dbReference type="Proteomes" id="UP000002171"/>
    </source>
</evidence>
<dbReference type="InterPro" id="IPR003787">
    <property type="entry name" value="Sulphur_relay_DsrE/F-like"/>
</dbReference>
<protein>
    <recommendedName>
        <fullName evidence="4">Sulfurtransferase complex subunit TusC</fullName>
    </recommendedName>
</protein>
<name>A0A7U8GQZ6_NEPCE</name>
<dbReference type="NCBIfam" id="NF001238">
    <property type="entry name" value="PRK00211.1"/>
    <property type="match status" value="1"/>
</dbReference>
<evidence type="ECO:0008006" key="4">
    <source>
        <dbReference type="Google" id="ProtNLM"/>
    </source>
</evidence>
<dbReference type="InterPro" id="IPR017462">
    <property type="entry name" value="Sulphur_relay_TusC/DsrF"/>
</dbReference>
<evidence type="ECO:0000313" key="2">
    <source>
        <dbReference type="EMBL" id="EAR59677.1"/>
    </source>
</evidence>
<sequence>MNAQRSVLVLNQSAPYGSASARESLDVVLTCSIFDMPVSLLFAGDGVYQLTKEQNGSAVGQKTLEAMLSALPMYDVDSIYVTRNDLINSGLQESDLALPVQVIENDRLPELIKQHSTVLTF</sequence>
<gene>
    <name evidence="2" type="ORF">MED92_09773</name>
</gene>
<dbReference type="EMBL" id="AAOW01000037">
    <property type="protein sequence ID" value="EAR59677.1"/>
    <property type="molecule type" value="Genomic_DNA"/>
</dbReference>
<dbReference type="AlphaFoldDB" id="A0A7U8GQZ6"/>
<dbReference type="PANTHER" id="PTHR38780">
    <property type="entry name" value="PROTEIN TUSC"/>
    <property type="match status" value="1"/>
</dbReference>
<dbReference type="PANTHER" id="PTHR38780:SF1">
    <property type="entry name" value="PROTEIN TUSC"/>
    <property type="match status" value="1"/>
</dbReference>
<dbReference type="Proteomes" id="UP000002171">
    <property type="component" value="Unassembled WGS sequence"/>
</dbReference>
<dbReference type="SUPFAM" id="SSF75169">
    <property type="entry name" value="DsrEFH-like"/>
    <property type="match status" value="1"/>
</dbReference>
<dbReference type="NCBIfam" id="TIGR03010">
    <property type="entry name" value="sulf_tusC_dsrF"/>
    <property type="match status" value="1"/>
</dbReference>
<comment type="caution">
    <text evidence="2">The sequence shown here is derived from an EMBL/GenBank/DDBJ whole genome shotgun (WGS) entry which is preliminary data.</text>
</comment>
<organism evidence="2 3">
    <name type="scientific">Neptuniibacter caesariensis</name>
    <dbReference type="NCBI Taxonomy" id="207954"/>
    <lineage>
        <taxon>Bacteria</taxon>
        <taxon>Pseudomonadati</taxon>
        <taxon>Pseudomonadota</taxon>
        <taxon>Gammaproteobacteria</taxon>
        <taxon>Oceanospirillales</taxon>
        <taxon>Oceanospirillaceae</taxon>
        <taxon>Neptuniibacter</taxon>
    </lineage>
</organism>
<proteinExistence type="inferred from homology"/>